<keyword evidence="1" id="KW-1133">Transmembrane helix</keyword>
<evidence type="ECO:0000313" key="4">
    <source>
        <dbReference type="EMBL" id="TEB45959.1"/>
    </source>
</evidence>
<comment type="caution">
    <text evidence="4">The sequence shown here is derived from an EMBL/GenBank/DDBJ whole genome shotgun (WGS) entry which is preliminary data.</text>
</comment>
<dbReference type="GO" id="GO:0016209">
    <property type="term" value="F:antioxidant activity"/>
    <property type="evidence" value="ECO:0007669"/>
    <property type="project" value="InterPro"/>
</dbReference>
<accession>A0A4Y7UJG6</accession>
<dbReference type="InterPro" id="IPR036249">
    <property type="entry name" value="Thioredoxin-like_sf"/>
</dbReference>
<dbReference type="PROSITE" id="PS51352">
    <property type="entry name" value="THIOREDOXIN_2"/>
    <property type="match status" value="1"/>
</dbReference>
<dbReference type="PANTHER" id="PTHR42852:SF13">
    <property type="entry name" value="PROTEIN DIPZ"/>
    <property type="match status" value="1"/>
</dbReference>
<dbReference type="Pfam" id="PF00578">
    <property type="entry name" value="AhpC-TSA"/>
    <property type="match status" value="1"/>
</dbReference>
<feature type="transmembrane region" description="Helical" evidence="1">
    <location>
        <begin position="7"/>
        <end position="25"/>
    </location>
</feature>
<dbReference type="GO" id="GO:0016491">
    <property type="term" value="F:oxidoreductase activity"/>
    <property type="evidence" value="ECO:0007669"/>
    <property type="project" value="InterPro"/>
</dbReference>
<reference evidence="3" key="3">
    <citation type="submission" date="2019-03" db="EMBL/GenBank/DDBJ databases">
        <authorList>
            <person name="Whitman W."/>
            <person name="Huntemann M."/>
            <person name="Clum A."/>
            <person name="Pillay M."/>
            <person name="Palaniappan K."/>
            <person name="Varghese N."/>
            <person name="Mikhailova N."/>
            <person name="Stamatis D."/>
            <person name="Reddy T."/>
            <person name="Daum C."/>
            <person name="Shapiro N."/>
            <person name="Ivanova N."/>
            <person name="Kyrpides N."/>
            <person name="Woyke T."/>
        </authorList>
    </citation>
    <scope>NUCLEOTIDE SEQUENCE</scope>
    <source>
        <strain evidence="3">P5626</strain>
    </source>
</reference>
<reference evidence="4 6" key="2">
    <citation type="journal article" date="2018" name="Syst. Appl. Microbiol.">
        <title>Flavobacterium circumlabens sp. nov. and Flavobacterium cupreum sp. nov., two psychrotrophic species isolated from Antarctic environmental samples.</title>
        <authorList>
            <person name="Kralova S."/>
            <person name="Busse H.J."/>
            <person name="Svec P."/>
            <person name="Maslanova I."/>
            <person name="Stankova E."/>
            <person name="Bartak M."/>
            <person name="Sedlacek I."/>
        </authorList>
    </citation>
    <scope>NUCLEOTIDE SEQUENCE [LARGE SCALE GENOMIC DNA]</scope>
    <source>
        <strain evidence="4 6">CCM 8828</strain>
    </source>
</reference>
<evidence type="ECO:0000313" key="3">
    <source>
        <dbReference type="EMBL" id="TCN60824.1"/>
    </source>
</evidence>
<evidence type="ECO:0000313" key="5">
    <source>
        <dbReference type="Proteomes" id="UP000295270"/>
    </source>
</evidence>
<evidence type="ECO:0000313" key="6">
    <source>
        <dbReference type="Proteomes" id="UP000298340"/>
    </source>
</evidence>
<reference evidence="3 5" key="1">
    <citation type="journal article" date="2015" name="Stand. Genomic Sci.">
        <title>Genomic Encyclopedia of Bacterial and Archaeal Type Strains, Phase III: the genomes of soil and plant-associated and newly described type strains.</title>
        <authorList>
            <person name="Whitman W.B."/>
            <person name="Woyke T."/>
            <person name="Klenk H.P."/>
            <person name="Zhou Y."/>
            <person name="Lilburn T.G."/>
            <person name="Beck B.J."/>
            <person name="De Vos P."/>
            <person name="Vandamme P."/>
            <person name="Eisen J.A."/>
            <person name="Garrity G."/>
            <person name="Hugenholtz P."/>
            <person name="Kyrpides N.C."/>
        </authorList>
    </citation>
    <scope>NUCLEOTIDE SEQUENCE [LARGE SCALE GENOMIC DNA]</scope>
    <source>
        <strain evidence="3 5">P5626</strain>
    </source>
</reference>
<dbReference type="InterPro" id="IPR000866">
    <property type="entry name" value="AhpC/TSA"/>
</dbReference>
<dbReference type="OrthoDB" id="662072at2"/>
<dbReference type="Proteomes" id="UP000295270">
    <property type="component" value="Unassembled WGS sequence"/>
</dbReference>
<dbReference type="EMBL" id="QWDN01000001">
    <property type="protein sequence ID" value="TEB45959.1"/>
    <property type="molecule type" value="Genomic_DNA"/>
</dbReference>
<dbReference type="AlphaFoldDB" id="A0A4Y7UJG6"/>
<dbReference type="InterPro" id="IPR013766">
    <property type="entry name" value="Thioredoxin_domain"/>
</dbReference>
<dbReference type="EMBL" id="SLWA01000001">
    <property type="protein sequence ID" value="TCN60824.1"/>
    <property type="molecule type" value="Genomic_DNA"/>
</dbReference>
<dbReference type="RefSeq" id="WP_132032194.1">
    <property type="nucleotide sequence ID" value="NZ_QWDN01000001.1"/>
</dbReference>
<name>A0A4Y7UJG6_9FLAO</name>
<dbReference type="Gene3D" id="3.40.30.10">
    <property type="entry name" value="Glutaredoxin"/>
    <property type="match status" value="1"/>
</dbReference>
<keyword evidence="1" id="KW-0812">Transmembrane</keyword>
<organism evidence="4 6">
    <name type="scientific">Flavobacterium circumlabens</name>
    <dbReference type="NCBI Taxonomy" id="2133765"/>
    <lineage>
        <taxon>Bacteria</taxon>
        <taxon>Pseudomonadati</taxon>
        <taxon>Bacteroidota</taxon>
        <taxon>Flavobacteriia</taxon>
        <taxon>Flavobacteriales</taxon>
        <taxon>Flavobacteriaceae</taxon>
        <taxon>Flavobacterium</taxon>
    </lineage>
</organism>
<dbReference type="SUPFAM" id="SSF52833">
    <property type="entry name" value="Thioredoxin-like"/>
    <property type="match status" value="1"/>
</dbReference>
<evidence type="ECO:0000259" key="2">
    <source>
        <dbReference type="PROSITE" id="PS51352"/>
    </source>
</evidence>
<dbReference type="PANTHER" id="PTHR42852">
    <property type="entry name" value="THIOL:DISULFIDE INTERCHANGE PROTEIN DSBE"/>
    <property type="match status" value="1"/>
</dbReference>
<protein>
    <submittedName>
        <fullName evidence="3">AhpC/TSA family protein</fullName>
    </submittedName>
</protein>
<keyword evidence="5" id="KW-1185">Reference proteome</keyword>
<proteinExistence type="predicted"/>
<keyword evidence="1" id="KW-0472">Membrane</keyword>
<feature type="domain" description="Thioredoxin" evidence="2">
    <location>
        <begin position="35"/>
        <end position="173"/>
    </location>
</feature>
<dbReference type="Proteomes" id="UP000298340">
    <property type="component" value="Unassembled WGS sequence"/>
</dbReference>
<evidence type="ECO:0000256" key="1">
    <source>
        <dbReference type="SAM" id="Phobius"/>
    </source>
</evidence>
<dbReference type="InterPro" id="IPR050553">
    <property type="entry name" value="Thioredoxin_ResA/DsbE_sf"/>
</dbReference>
<gene>
    <name evidence="4" type="ORF">D0809_02870</name>
    <name evidence="3" type="ORF">EV142_101401</name>
</gene>
<sequence>MKRFLKIVFPIVFACFICFLGYLIITKINRKKESAENIKTIPKFSYKDVNGGFFTNQDIKINTPTLFIYFNTECEYCNEETKMIKENKEKFQNVQLIFVSFEKPELIKTFATKHQLTSHVNIHFLYDNKVTFATTFDVNSLPCLVLYDKDQKLIEKIKGQTKIEILLKKLTSQ</sequence>